<protein>
    <submittedName>
        <fullName evidence="2">Uncharacterized protein</fullName>
    </submittedName>
</protein>
<evidence type="ECO:0000313" key="3">
    <source>
        <dbReference type="Proteomes" id="UP000256964"/>
    </source>
</evidence>
<dbReference type="AlphaFoldDB" id="A0A371CZZ9"/>
<proteinExistence type="predicted"/>
<feature type="region of interest" description="Disordered" evidence="1">
    <location>
        <begin position="1"/>
        <end position="24"/>
    </location>
</feature>
<feature type="compositionally biased region" description="Basic and acidic residues" evidence="1">
    <location>
        <begin position="10"/>
        <end position="19"/>
    </location>
</feature>
<gene>
    <name evidence="2" type="ORF">OH76DRAFT_1486010</name>
</gene>
<evidence type="ECO:0000256" key="1">
    <source>
        <dbReference type="SAM" id="MobiDB-lite"/>
    </source>
</evidence>
<organism evidence="2 3">
    <name type="scientific">Lentinus brumalis</name>
    <dbReference type="NCBI Taxonomy" id="2498619"/>
    <lineage>
        <taxon>Eukaryota</taxon>
        <taxon>Fungi</taxon>
        <taxon>Dikarya</taxon>
        <taxon>Basidiomycota</taxon>
        <taxon>Agaricomycotina</taxon>
        <taxon>Agaricomycetes</taxon>
        <taxon>Polyporales</taxon>
        <taxon>Polyporaceae</taxon>
        <taxon>Lentinus</taxon>
    </lineage>
</organism>
<sequence length="262" mass="30028">MPPAAPHPYLNEERPRSKPDIPLPTPMRLGEAKYLHAVAHRRWTGDLLKPLPEGATPEQVALCLGEDSPKERLPGDWCRWGPGMRGRDTYQPRVFMGLVPWNHKPGGQPEVLHILTSGGSPDRERYMSWKLEIPDSVQDAVRKRNVWVLDLLHARGELYACPKLRTEQEQLLVDAVLAMRGFSEQPEGGDERYWAAMIPQEDWPEFWRVLSDGVPHGEYMRAEHHLARFSTWLRARYPAVYAPLSAEERAAVDEPWPPYPPL</sequence>
<evidence type="ECO:0000313" key="2">
    <source>
        <dbReference type="EMBL" id="RDX45864.1"/>
    </source>
</evidence>
<dbReference type="Proteomes" id="UP000256964">
    <property type="component" value="Unassembled WGS sequence"/>
</dbReference>
<name>A0A371CZZ9_9APHY</name>
<keyword evidence="3" id="KW-1185">Reference proteome</keyword>
<dbReference type="EMBL" id="KZ857433">
    <property type="protein sequence ID" value="RDX45864.1"/>
    <property type="molecule type" value="Genomic_DNA"/>
</dbReference>
<accession>A0A371CZZ9</accession>
<reference evidence="2 3" key="1">
    <citation type="journal article" date="2018" name="Biotechnol. Biofuels">
        <title>Integrative visual omics of the white-rot fungus Polyporus brumalis exposes the biotechnological potential of its oxidative enzymes for delignifying raw plant biomass.</title>
        <authorList>
            <person name="Miyauchi S."/>
            <person name="Rancon A."/>
            <person name="Drula E."/>
            <person name="Hage H."/>
            <person name="Chaduli D."/>
            <person name="Favel A."/>
            <person name="Grisel S."/>
            <person name="Henrissat B."/>
            <person name="Herpoel-Gimbert I."/>
            <person name="Ruiz-Duenas F.J."/>
            <person name="Chevret D."/>
            <person name="Hainaut M."/>
            <person name="Lin J."/>
            <person name="Wang M."/>
            <person name="Pangilinan J."/>
            <person name="Lipzen A."/>
            <person name="Lesage-Meessen L."/>
            <person name="Navarro D."/>
            <person name="Riley R."/>
            <person name="Grigoriev I.V."/>
            <person name="Zhou S."/>
            <person name="Raouche S."/>
            <person name="Rosso M.N."/>
        </authorList>
    </citation>
    <scope>NUCLEOTIDE SEQUENCE [LARGE SCALE GENOMIC DNA]</scope>
    <source>
        <strain evidence="2 3">BRFM 1820</strain>
    </source>
</reference>